<protein>
    <submittedName>
        <fullName evidence="1">Uncharacterized protein</fullName>
    </submittedName>
</protein>
<reference evidence="1 2" key="1">
    <citation type="submission" date="2023-01" db="EMBL/GenBank/DDBJ databases">
        <title>Analysis of 21 Apiospora genomes using comparative genomics revels a genus with tremendous synthesis potential of carbohydrate active enzymes and secondary metabolites.</title>
        <authorList>
            <person name="Sorensen T."/>
        </authorList>
    </citation>
    <scope>NUCLEOTIDE SEQUENCE [LARGE SCALE GENOMIC DNA]</scope>
    <source>
        <strain evidence="1 2">CBS 20057</strain>
    </source>
</reference>
<comment type="caution">
    <text evidence="1">The sequence shown here is derived from an EMBL/GenBank/DDBJ whole genome shotgun (WGS) entry which is preliminary data.</text>
</comment>
<sequence length="75" mass="7884">MSASSLNSARRLGVLVPNVTARNGVSYSPADASNVLFRISAPRQDSESVATSAASFSLACVLIPLATRRLDHLIL</sequence>
<evidence type="ECO:0000313" key="1">
    <source>
        <dbReference type="EMBL" id="KAK8027571.1"/>
    </source>
</evidence>
<dbReference type="EMBL" id="JAQQWI010000007">
    <property type="protein sequence ID" value="KAK8027571.1"/>
    <property type="molecule type" value="Genomic_DNA"/>
</dbReference>
<proteinExistence type="predicted"/>
<name>A0ABR1S791_9PEZI</name>
<evidence type="ECO:0000313" key="2">
    <source>
        <dbReference type="Proteomes" id="UP001396898"/>
    </source>
</evidence>
<keyword evidence="2" id="KW-1185">Reference proteome</keyword>
<organism evidence="1 2">
    <name type="scientific">Apiospora marii</name>
    <dbReference type="NCBI Taxonomy" id="335849"/>
    <lineage>
        <taxon>Eukaryota</taxon>
        <taxon>Fungi</taxon>
        <taxon>Dikarya</taxon>
        <taxon>Ascomycota</taxon>
        <taxon>Pezizomycotina</taxon>
        <taxon>Sordariomycetes</taxon>
        <taxon>Xylariomycetidae</taxon>
        <taxon>Amphisphaeriales</taxon>
        <taxon>Apiosporaceae</taxon>
        <taxon>Apiospora</taxon>
    </lineage>
</organism>
<accession>A0ABR1S791</accession>
<gene>
    <name evidence="1" type="ORF">PG991_004627</name>
</gene>
<dbReference type="Proteomes" id="UP001396898">
    <property type="component" value="Unassembled WGS sequence"/>
</dbReference>